<dbReference type="KEGG" id="fhl:OE105_10635"/>
<keyword evidence="1" id="KW-1005">Bacterial flagellum biogenesis</keyword>
<evidence type="ECO:0000256" key="1">
    <source>
        <dbReference type="ARBA" id="ARBA00022795"/>
    </source>
</evidence>
<evidence type="ECO:0000313" key="3">
    <source>
        <dbReference type="EMBL" id="WAA12028.1"/>
    </source>
</evidence>
<organism evidence="3 4">
    <name type="scientific">Fervidibacillus halotolerans</name>
    <dbReference type="NCBI Taxonomy" id="2980027"/>
    <lineage>
        <taxon>Bacteria</taxon>
        <taxon>Bacillati</taxon>
        <taxon>Bacillota</taxon>
        <taxon>Bacilli</taxon>
        <taxon>Bacillales</taxon>
        <taxon>Bacillaceae</taxon>
        <taxon>Fervidibacillus</taxon>
    </lineage>
</organism>
<dbReference type="Pfam" id="PF05130">
    <property type="entry name" value="FlgN"/>
    <property type="match status" value="1"/>
</dbReference>
<proteinExistence type="predicted"/>
<gene>
    <name evidence="3" type="ORF">OE105_10635</name>
</gene>
<reference evidence="3" key="1">
    <citation type="submission" date="2022-09" db="EMBL/GenBank/DDBJ databases">
        <title>Complete Genomes of Fervidibacillus albus and Fervidibacillus halotolerans isolated from tidal flat sediments.</title>
        <authorList>
            <person name="Kwon K.K."/>
            <person name="Yang S.-H."/>
            <person name="Park M.J."/>
            <person name="Oh H.-M."/>
        </authorList>
    </citation>
    <scope>NUCLEOTIDE SEQUENCE</scope>
    <source>
        <strain evidence="3">MEBiC13594</strain>
    </source>
</reference>
<dbReference type="SUPFAM" id="SSF140566">
    <property type="entry name" value="FlgN-like"/>
    <property type="match status" value="1"/>
</dbReference>
<sequence>MEKVRAMKHSGLIRILEKQLEIHTKLYDLAIKKVDIVKKGKIEALNELMKEEQKLISAIQMMENEREKELGRLYPAEEKLPTISQCIQMADQEEGPILQHVYEQLLTTLQKMKQQNELNQQLIENSLQFVNFSLQLLRPRPESLTYNRNMGKPTLQDGDAPSLFNSEA</sequence>
<dbReference type="InterPro" id="IPR036679">
    <property type="entry name" value="FlgN-like_sf"/>
</dbReference>
<dbReference type="AlphaFoldDB" id="A0A9E8LYD0"/>
<protein>
    <submittedName>
        <fullName evidence="3">Flagellar protein FlgN</fullName>
    </submittedName>
</protein>
<dbReference type="InterPro" id="IPR007809">
    <property type="entry name" value="FlgN-like"/>
</dbReference>
<dbReference type="Proteomes" id="UP001164726">
    <property type="component" value="Chromosome"/>
</dbReference>
<keyword evidence="3" id="KW-0282">Flagellum</keyword>
<keyword evidence="4" id="KW-1185">Reference proteome</keyword>
<keyword evidence="3" id="KW-0969">Cilium</keyword>
<evidence type="ECO:0000313" key="4">
    <source>
        <dbReference type="Proteomes" id="UP001164726"/>
    </source>
</evidence>
<dbReference type="Gene3D" id="1.20.58.300">
    <property type="entry name" value="FlgN-like"/>
    <property type="match status" value="1"/>
</dbReference>
<keyword evidence="3" id="KW-0966">Cell projection</keyword>
<name>A0A9E8LYD0_9BACI</name>
<accession>A0A9E8LYD0</accession>
<evidence type="ECO:0000256" key="2">
    <source>
        <dbReference type="SAM" id="MobiDB-lite"/>
    </source>
</evidence>
<feature type="region of interest" description="Disordered" evidence="2">
    <location>
        <begin position="145"/>
        <end position="168"/>
    </location>
</feature>
<dbReference type="RefSeq" id="WP_275420157.1">
    <property type="nucleotide sequence ID" value="NZ_CP106877.1"/>
</dbReference>
<dbReference type="GO" id="GO:0044780">
    <property type="term" value="P:bacterial-type flagellum assembly"/>
    <property type="evidence" value="ECO:0007669"/>
    <property type="project" value="InterPro"/>
</dbReference>
<dbReference type="EMBL" id="CP106877">
    <property type="protein sequence ID" value="WAA12028.1"/>
    <property type="molecule type" value="Genomic_DNA"/>
</dbReference>